<protein>
    <submittedName>
        <fullName evidence="2 4">Uncharacterized protein</fullName>
    </submittedName>
</protein>
<name>A0A0N5CVU5_THECL</name>
<proteinExistence type="predicted"/>
<evidence type="ECO:0000313" key="4">
    <source>
        <dbReference type="WBParaSite" id="TCLT_0000444501-mRNA-1"/>
    </source>
</evidence>
<feature type="compositionally biased region" description="Low complexity" evidence="1">
    <location>
        <begin position="62"/>
        <end position="82"/>
    </location>
</feature>
<evidence type="ECO:0000256" key="1">
    <source>
        <dbReference type="SAM" id="MobiDB-lite"/>
    </source>
</evidence>
<keyword evidence="3" id="KW-1185">Reference proteome</keyword>
<dbReference type="EMBL" id="UYYF01004288">
    <property type="protein sequence ID" value="VDN01543.1"/>
    <property type="molecule type" value="Genomic_DNA"/>
</dbReference>
<accession>A0A0N5CVU5</accession>
<feature type="region of interest" description="Disordered" evidence="1">
    <location>
        <begin position="55"/>
        <end position="83"/>
    </location>
</feature>
<evidence type="ECO:0000313" key="3">
    <source>
        <dbReference type="Proteomes" id="UP000276776"/>
    </source>
</evidence>
<gene>
    <name evidence="2" type="ORF">TCLT_LOCUS4434</name>
</gene>
<dbReference type="Proteomes" id="UP000276776">
    <property type="component" value="Unassembled WGS sequence"/>
</dbReference>
<dbReference type="AlphaFoldDB" id="A0A0N5CVU5"/>
<dbReference type="WBParaSite" id="TCLT_0000444501-mRNA-1">
    <property type="protein sequence ID" value="TCLT_0000444501-mRNA-1"/>
    <property type="gene ID" value="TCLT_0000444501"/>
</dbReference>
<sequence length="121" mass="13297">MDTLNATVIGAHVTSSLSSYHHHQWNALSSSLMSENDDDTNEVCGAMKIENPFEREDRSYFSNNSSHTATSQQQQRRQQSESPCIVTRTIPLASCATAAASLSSAFNKRLAVSNKNVSFLE</sequence>
<evidence type="ECO:0000313" key="2">
    <source>
        <dbReference type="EMBL" id="VDN01543.1"/>
    </source>
</evidence>
<dbReference type="OrthoDB" id="5851382at2759"/>
<reference evidence="4" key="1">
    <citation type="submission" date="2017-02" db="UniProtKB">
        <authorList>
            <consortium name="WormBaseParasite"/>
        </authorList>
    </citation>
    <scope>IDENTIFICATION</scope>
</reference>
<organism evidence="4">
    <name type="scientific">Thelazia callipaeda</name>
    <name type="common">Oriental eyeworm</name>
    <name type="synonym">Parasitic nematode</name>
    <dbReference type="NCBI Taxonomy" id="103827"/>
    <lineage>
        <taxon>Eukaryota</taxon>
        <taxon>Metazoa</taxon>
        <taxon>Ecdysozoa</taxon>
        <taxon>Nematoda</taxon>
        <taxon>Chromadorea</taxon>
        <taxon>Rhabditida</taxon>
        <taxon>Spirurina</taxon>
        <taxon>Spiruromorpha</taxon>
        <taxon>Thelazioidea</taxon>
        <taxon>Thelaziidae</taxon>
        <taxon>Thelazia</taxon>
    </lineage>
</organism>
<dbReference type="OMA" id="DDNNEAC"/>
<reference evidence="2 3" key="2">
    <citation type="submission" date="2018-11" db="EMBL/GenBank/DDBJ databases">
        <authorList>
            <consortium name="Pathogen Informatics"/>
        </authorList>
    </citation>
    <scope>NUCLEOTIDE SEQUENCE [LARGE SCALE GENOMIC DNA]</scope>
</reference>